<dbReference type="PANTHER" id="PTHR31025:SF29">
    <property type="entry name" value="SI:CH211-196P9.1"/>
    <property type="match status" value="1"/>
</dbReference>
<sequence>MQEYGKTKSLTDATRRQMINILAAEMTETHGTSPPKSVRVMYAQGIVALFPYLEDPYSQHGYDHYYDPESGSGYLAWRLKTIRKTAEERGASVSKSPKVGGPGRDRQPFTYDREPSDEDVEAAIAVLRHSADENTVREKMKMTFIYRQAMVNDEAKSSDVFSVFPRFLDTPGLVGTSVQQHLDNITQSSQPYLLAQGSTQSSIHSYFIVVDKHALPCKATGSVGAFDEVFKAHYVFDDIRPQHDQEEEEAFRAGRRLWRQMGEDTEQVEAKEVEPDVQSDDLDGLNFFNQKKKKPKKVFDNDIEEWIKESRTRQWKTTTWNLQFTKVDFHEEGEILEKDDSLQDDEGENNDGISFSSQSGPAWLLNHVINIMREKNPNMVADEKRKFVMKPPQVV</sequence>
<feature type="region of interest" description="Disordered" evidence="1">
    <location>
        <begin position="87"/>
        <end position="115"/>
    </location>
</feature>
<accession>A0AAN8L3X7</accession>
<dbReference type="EMBL" id="JAGTTL010000024">
    <property type="protein sequence ID" value="KAK6303658.1"/>
    <property type="molecule type" value="Genomic_DNA"/>
</dbReference>
<reference evidence="2 3" key="1">
    <citation type="submission" date="2021-04" db="EMBL/GenBank/DDBJ databases">
        <authorList>
            <person name="De Guttry C."/>
            <person name="Zahm M."/>
            <person name="Klopp C."/>
            <person name="Cabau C."/>
            <person name="Louis A."/>
            <person name="Berthelot C."/>
            <person name="Parey E."/>
            <person name="Roest Crollius H."/>
            <person name="Montfort J."/>
            <person name="Robinson-Rechavi M."/>
            <person name="Bucao C."/>
            <person name="Bouchez O."/>
            <person name="Gislard M."/>
            <person name="Lluch J."/>
            <person name="Milhes M."/>
            <person name="Lampietro C."/>
            <person name="Lopez Roques C."/>
            <person name="Donnadieu C."/>
            <person name="Braasch I."/>
            <person name="Desvignes T."/>
            <person name="Postlethwait J."/>
            <person name="Bobe J."/>
            <person name="Wedekind C."/>
            <person name="Guiguen Y."/>
        </authorList>
    </citation>
    <scope>NUCLEOTIDE SEQUENCE [LARGE SCALE GENOMIC DNA]</scope>
    <source>
        <strain evidence="2">Cs_M1</strain>
        <tissue evidence="2">Blood</tissue>
    </source>
</reference>
<proteinExistence type="predicted"/>
<evidence type="ECO:0000256" key="1">
    <source>
        <dbReference type="SAM" id="MobiDB-lite"/>
    </source>
</evidence>
<dbReference type="AlphaFoldDB" id="A0AAN8L3X7"/>
<keyword evidence="3" id="KW-1185">Reference proteome</keyword>
<feature type="compositionally biased region" description="Basic and acidic residues" evidence="1">
    <location>
        <begin position="103"/>
        <end position="114"/>
    </location>
</feature>
<organism evidence="2 3">
    <name type="scientific">Coregonus suidteri</name>
    <dbReference type="NCBI Taxonomy" id="861788"/>
    <lineage>
        <taxon>Eukaryota</taxon>
        <taxon>Metazoa</taxon>
        <taxon>Chordata</taxon>
        <taxon>Craniata</taxon>
        <taxon>Vertebrata</taxon>
        <taxon>Euteleostomi</taxon>
        <taxon>Actinopterygii</taxon>
        <taxon>Neopterygii</taxon>
        <taxon>Teleostei</taxon>
        <taxon>Protacanthopterygii</taxon>
        <taxon>Salmoniformes</taxon>
        <taxon>Salmonidae</taxon>
        <taxon>Coregoninae</taxon>
        <taxon>Coregonus</taxon>
    </lineage>
</organism>
<gene>
    <name evidence="2" type="ORF">J4Q44_G00261120</name>
</gene>
<evidence type="ECO:0000313" key="3">
    <source>
        <dbReference type="Proteomes" id="UP001356427"/>
    </source>
</evidence>
<dbReference type="PANTHER" id="PTHR31025">
    <property type="entry name" value="SI:CH211-196P9.1-RELATED"/>
    <property type="match status" value="1"/>
</dbReference>
<name>A0AAN8L3X7_9TELE</name>
<comment type="caution">
    <text evidence="2">The sequence shown here is derived from an EMBL/GenBank/DDBJ whole genome shotgun (WGS) entry which is preliminary data.</text>
</comment>
<evidence type="ECO:0000313" key="2">
    <source>
        <dbReference type="EMBL" id="KAK6303658.1"/>
    </source>
</evidence>
<dbReference type="Proteomes" id="UP001356427">
    <property type="component" value="Unassembled WGS sequence"/>
</dbReference>
<protein>
    <submittedName>
        <fullName evidence="2">Uncharacterized protein</fullName>
    </submittedName>
</protein>